<dbReference type="EMBL" id="WJBE01000002">
    <property type="protein sequence ID" value="MBC3898780.1"/>
    <property type="molecule type" value="Genomic_DNA"/>
</dbReference>
<dbReference type="SUPFAM" id="SSF55073">
    <property type="entry name" value="Nucleotide cyclase"/>
    <property type="match status" value="1"/>
</dbReference>
<feature type="transmembrane region" description="Helical" evidence="1">
    <location>
        <begin position="43"/>
        <end position="64"/>
    </location>
</feature>
<dbReference type="InterPro" id="IPR029016">
    <property type="entry name" value="GAF-like_dom_sf"/>
</dbReference>
<feature type="transmembrane region" description="Helical" evidence="1">
    <location>
        <begin position="6"/>
        <end position="31"/>
    </location>
</feature>
<dbReference type="Pfam" id="PF16927">
    <property type="entry name" value="HisKA_7TM"/>
    <property type="match status" value="1"/>
</dbReference>
<reference evidence="4 5" key="1">
    <citation type="journal article" date="2020" name="mSystems">
        <title>Defining Genomic and Predicted Metabolic Features of the Acetobacterium Genus.</title>
        <authorList>
            <person name="Ross D.E."/>
            <person name="Marshall C.W."/>
            <person name="Gulliver D."/>
            <person name="May H.D."/>
            <person name="Norman R.S."/>
        </authorList>
    </citation>
    <scope>NUCLEOTIDE SEQUENCE [LARGE SCALE GENOMIC DNA]</scope>
    <source>
        <strain evidence="4 5">DSM 4132</strain>
    </source>
</reference>
<feature type="transmembrane region" description="Helical" evidence="1">
    <location>
        <begin position="76"/>
        <end position="95"/>
    </location>
</feature>
<dbReference type="Gene3D" id="3.30.70.270">
    <property type="match status" value="1"/>
</dbReference>
<dbReference type="RefSeq" id="WP_311135938.1">
    <property type="nucleotide sequence ID" value="NZ_WJBE01000002.1"/>
</dbReference>
<keyword evidence="1" id="KW-0812">Transmembrane</keyword>
<organism evidence="4 5">
    <name type="scientific">Acetobacterium malicum</name>
    <dbReference type="NCBI Taxonomy" id="52692"/>
    <lineage>
        <taxon>Bacteria</taxon>
        <taxon>Bacillati</taxon>
        <taxon>Bacillota</taxon>
        <taxon>Clostridia</taxon>
        <taxon>Eubacteriales</taxon>
        <taxon>Eubacteriaceae</taxon>
        <taxon>Acetobacterium</taxon>
    </lineage>
</organism>
<keyword evidence="1" id="KW-1133">Transmembrane helix</keyword>
<dbReference type="InterPro" id="IPR029787">
    <property type="entry name" value="Nucleotide_cyclase"/>
</dbReference>
<feature type="transmembrane region" description="Helical" evidence="1">
    <location>
        <begin position="288"/>
        <end position="308"/>
    </location>
</feature>
<feature type="transmembrane region" description="Helical" evidence="1">
    <location>
        <begin position="260"/>
        <end position="282"/>
    </location>
</feature>
<accession>A0ABR6YUL0</accession>
<dbReference type="CDD" id="cd01949">
    <property type="entry name" value="GGDEF"/>
    <property type="match status" value="1"/>
</dbReference>
<feature type="transmembrane region" description="Helical" evidence="1">
    <location>
        <begin position="394"/>
        <end position="412"/>
    </location>
</feature>
<feature type="domain" description="EAL" evidence="2">
    <location>
        <begin position="766"/>
        <end position="1020"/>
    </location>
</feature>
<dbReference type="PROSITE" id="PS50887">
    <property type="entry name" value="GGDEF"/>
    <property type="match status" value="1"/>
</dbReference>
<dbReference type="SMART" id="SM00267">
    <property type="entry name" value="GGDEF"/>
    <property type="match status" value="1"/>
</dbReference>
<dbReference type="CDD" id="cd01948">
    <property type="entry name" value="EAL"/>
    <property type="match status" value="1"/>
</dbReference>
<feature type="transmembrane region" description="Helical" evidence="1">
    <location>
        <begin position="186"/>
        <end position="207"/>
    </location>
</feature>
<dbReference type="Pfam" id="PF00990">
    <property type="entry name" value="GGDEF"/>
    <property type="match status" value="1"/>
</dbReference>
<dbReference type="InterPro" id="IPR000160">
    <property type="entry name" value="GGDEF_dom"/>
</dbReference>
<evidence type="ECO:0000259" key="3">
    <source>
        <dbReference type="PROSITE" id="PS50887"/>
    </source>
</evidence>
<comment type="caution">
    <text evidence="4">The sequence shown here is derived from an EMBL/GenBank/DDBJ whole genome shotgun (WGS) entry which is preliminary data.</text>
</comment>
<feature type="transmembrane region" description="Helical" evidence="1">
    <location>
        <begin position="364"/>
        <end position="382"/>
    </location>
</feature>
<keyword evidence="5" id="KW-1185">Reference proteome</keyword>
<dbReference type="Gene3D" id="3.20.20.450">
    <property type="entry name" value="EAL domain"/>
    <property type="match status" value="1"/>
</dbReference>
<feature type="transmembrane region" description="Helical" evidence="1">
    <location>
        <begin position="219"/>
        <end position="239"/>
    </location>
</feature>
<dbReference type="PANTHER" id="PTHR44757:SF2">
    <property type="entry name" value="BIOFILM ARCHITECTURE MAINTENANCE PROTEIN MBAA"/>
    <property type="match status" value="1"/>
</dbReference>
<dbReference type="SUPFAM" id="SSF55781">
    <property type="entry name" value="GAF domain-like"/>
    <property type="match status" value="1"/>
</dbReference>
<evidence type="ECO:0000313" key="4">
    <source>
        <dbReference type="EMBL" id="MBC3898780.1"/>
    </source>
</evidence>
<dbReference type="InterPro" id="IPR001633">
    <property type="entry name" value="EAL_dom"/>
</dbReference>
<gene>
    <name evidence="4" type="ORF">GH811_04020</name>
</gene>
<feature type="transmembrane region" description="Helical" evidence="1">
    <location>
        <begin position="107"/>
        <end position="133"/>
    </location>
</feature>
<feature type="domain" description="GGDEF" evidence="3">
    <location>
        <begin position="624"/>
        <end position="757"/>
    </location>
</feature>
<feature type="transmembrane region" description="Helical" evidence="1">
    <location>
        <begin position="320"/>
        <end position="338"/>
    </location>
</feature>
<dbReference type="Gene3D" id="3.30.450.40">
    <property type="match status" value="1"/>
</dbReference>
<dbReference type="InterPro" id="IPR035919">
    <property type="entry name" value="EAL_sf"/>
</dbReference>
<evidence type="ECO:0000256" key="1">
    <source>
        <dbReference type="SAM" id="Phobius"/>
    </source>
</evidence>
<dbReference type="NCBIfam" id="TIGR00254">
    <property type="entry name" value="GGDEF"/>
    <property type="match status" value="1"/>
</dbReference>
<proteinExistence type="predicted"/>
<dbReference type="InterPro" id="IPR052155">
    <property type="entry name" value="Biofilm_reg_signaling"/>
</dbReference>
<dbReference type="SUPFAM" id="SSF141868">
    <property type="entry name" value="EAL domain-like"/>
    <property type="match status" value="1"/>
</dbReference>
<name>A0ABR6YUL0_9FIRM</name>
<evidence type="ECO:0000313" key="5">
    <source>
        <dbReference type="Proteomes" id="UP000622405"/>
    </source>
</evidence>
<protein>
    <submittedName>
        <fullName evidence="4">EAL domain-containing protein</fullName>
    </submittedName>
</protein>
<feature type="transmembrane region" description="Helical" evidence="1">
    <location>
        <begin position="153"/>
        <end position="174"/>
    </location>
</feature>
<dbReference type="PANTHER" id="PTHR44757">
    <property type="entry name" value="DIGUANYLATE CYCLASE DGCP"/>
    <property type="match status" value="1"/>
</dbReference>
<sequence length="1024" mass="116570">MKGAFVGILPLIFSFLFFIICGMYMFFGAYIVSVNSKEKSNRIFFVLCIFLSVWTFSLAMSISVADIETCFFWRRVSALGWCTFAGILLHFFLILTNKRRLLQKWWIYFLIYTPAAVFIYIFALSHDLAILQYNLINTPFGWMNKAENNIWNVLYYIYYYSFIAIGLTVLWHWGEYSGDKRNKQQARLILYGFSISLISGFMLQILGDELFLTGATQKVSNVMFVAILAMFYSIKKYKLVRMPPLNMDEVILNKGNRTKIYNYLSGCFIAGSFLNIVSRYFIPEQADLITILSFSGLLLAIGFMIQIAQRAEPLKKYQNYIIMALIGLSIPVITFEFINIASPTIWAFPFILIIVALVYNNRIALVGITVSIFLTQILVFIIKPQAIVEINSSAYVARIGLFGIGVWVAFFVNKLYVQRLKQNADQLKIQKMISEFSTDFLNVNAINFEEKSAKWLRKSGAFFNIDRACICFFNDDKSSISCQQEWRNEDVASQKAERQEIPVEAAPEWIESIIANKVVHNFNRGDILDERPNDVIIAIPISSKVEVRGFLAFEIKTEKDELNPEYEGLLEIIANILADALVKIDAENEINYRAYYDQLTGLPNRLLFNDRLNQGIESAQQNGKMIGVIYLDIDSFRTVTDMMGHEGSDKLLVQVSQKLVRSVKKTDAVCRFEGDGFAIMLNNMARDKEVLKVADRIAGLFKHAFIVNGQEFYISANAGISIYPKDGDTAEELIKNADIAMCKAKEKGKNNYVLCSSTIKEEVKFKNKLTSNLYHALDNHELRVYYQPQICLTTGKIVAVEALLRWQHPELGIIPPKVIIPLAEQTGLINPIGEWVLTTACSQNKTWQDMGLPPVRIAVNISATQFRNPLLISQMKKLLKETDLKPRYLELELTENIAINKSSYIVGVLNGLKKLGLYISIDDFGTEYSSLSRLKLLPMDQIKIDKQFIDGITENEKDQAIVNTIILLAKNLGLSVIAEGAETQEQIDFLKVQQCDTVQGFFYYKPMPAAEMEAVLRQKKLHPD</sequence>
<evidence type="ECO:0000259" key="2">
    <source>
        <dbReference type="PROSITE" id="PS50883"/>
    </source>
</evidence>
<dbReference type="InterPro" id="IPR031621">
    <property type="entry name" value="HisKA_7TM"/>
</dbReference>
<dbReference type="PROSITE" id="PS50883">
    <property type="entry name" value="EAL"/>
    <property type="match status" value="1"/>
</dbReference>
<dbReference type="InterPro" id="IPR043128">
    <property type="entry name" value="Rev_trsase/Diguanyl_cyclase"/>
</dbReference>
<dbReference type="Pfam" id="PF00563">
    <property type="entry name" value="EAL"/>
    <property type="match status" value="1"/>
</dbReference>
<dbReference type="SMART" id="SM00052">
    <property type="entry name" value="EAL"/>
    <property type="match status" value="1"/>
</dbReference>
<dbReference type="Proteomes" id="UP000622405">
    <property type="component" value="Unassembled WGS sequence"/>
</dbReference>
<keyword evidence="1" id="KW-0472">Membrane</keyword>